<name>A0A2M3ZQV7_9DIPT</name>
<proteinExistence type="predicted"/>
<protein>
    <submittedName>
        <fullName evidence="2">Putative secreted peptide</fullName>
    </submittedName>
</protein>
<keyword evidence="1" id="KW-0472">Membrane</keyword>
<reference evidence="2" key="1">
    <citation type="submission" date="2018-01" db="EMBL/GenBank/DDBJ databases">
        <title>An insight into the sialome of Amazonian anophelines.</title>
        <authorList>
            <person name="Ribeiro J.M."/>
            <person name="Scarpassa V."/>
            <person name="Calvo E."/>
        </authorList>
    </citation>
    <scope>NUCLEOTIDE SEQUENCE</scope>
    <source>
        <tissue evidence="2">Salivary glands</tissue>
    </source>
</reference>
<organism evidence="2">
    <name type="scientific">Anopheles braziliensis</name>
    <dbReference type="NCBI Taxonomy" id="58242"/>
    <lineage>
        <taxon>Eukaryota</taxon>
        <taxon>Metazoa</taxon>
        <taxon>Ecdysozoa</taxon>
        <taxon>Arthropoda</taxon>
        <taxon>Hexapoda</taxon>
        <taxon>Insecta</taxon>
        <taxon>Pterygota</taxon>
        <taxon>Neoptera</taxon>
        <taxon>Endopterygota</taxon>
        <taxon>Diptera</taxon>
        <taxon>Nematocera</taxon>
        <taxon>Culicoidea</taxon>
        <taxon>Culicidae</taxon>
        <taxon>Anophelinae</taxon>
        <taxon>Anopheles</taxon>
    </lineage>
</organism>
<dbReference type="EMBL" id="GGFM01010124">
    <property type="protein sequence ID" value="MBW30875.1"/>
    <property type="molecule type" value="Transcribed_RNA"/>
</dbReference>
<sequence length="101" mass="10035">MRHFGDVVPPVLVVLHAALLSDAASDRFAGPRTAAAAAVAVAVVAASVASVASVASAASAVAPACSFHDRCADGPSPMDQGAPVYGTYLLLDETVDHSSCD</sequence>
<feature type="transmembrane region" description="Helical" evidence="1">
    <location>
        <begin position="35"/>
        <end position="61"/>
    </location>
</feature>
<accession>A0A2M3ZQV7</accession>
<evidence type="ECO:0000256" key="1">
    <source>
        <dbReference type="SAM" id="Phobius"/>
    </source>
</evidence>
<evidence type="ECO:0000313" key="2">
    <source>
        <dbReference type="EMBL" id="MBW30875.1"/>
    </source>
</evidence>
<keyword evidence="1" id="KW-0812">Transmembrane</keyword>
<dbReference type="AlphaFoldDB" id="A0A2M3ZQV7"/>
<keyword evidence="1" id="KW-1133">Transmembrane helix</keyword>